<dbReference type="CDD" id="cd04301">
    <property type="entry name" value="NAT_SF"/>
    <property type="match status" value="1"/>
</dbReference>
<sequence length="387" mass="41248">MVVIRPYVDSDYEATYRLRRLSFGGPHEPPPDTGQSPGGSSALVAHDDSGLAGFLRVWNYRQFFGGRAVSMGGVASVSVAPHARGSGVAGRLLVDALALMREQGQGISTLYPYVIPPYRRHGWEHVGTMQTALVTLSELAGTPRSDVAVRPATEADLSAIHACYLNTASTVDGMLDRATPAFDLSRILELDVVTVAPGPDGLRGYLSAGRPDGKRLRVFDLVAEDVDTAHALLRQLGSWSGGITDANLRFVDHALLDLTVPGRLQRGLEVHDFMLRVVDLPVAVAARGWPAVAASKPFSVDIEITDEHAPWQAGRWRLIHEDGVVTAEPGGDGEVQLTGRALGPWYAGSATAASLRKAGLLTGPQEAAIALDRLTGAPHPVHLAETF</sequence>
<evidence type="ECO:0000259" key="2">
    <source>
        <dbReference type="PROSITE" id="PS51186"/>
    </source>
</evidence>
<comment type="caution">
    <text evidence="3">The sequence shown here is derived from an EMBL/GenBank/DDBJ whole genome shotgun (WGS) entry which is preliminary data.</text>
</comment>
<dbReference type="InterPro" id="IPR025559">
    <property type="entry name" value="Eis_dom"/>
</dbReference>
<dbReference type="Proteomes" id="UP001165042">
    <property type="component" value="Unassembled WGS sequence"/>
</dbReference>
<dbReference type="Pfam" id="PF13527">
    <property type="entry name" value="Acetyltransf_9"/>
    <property type="match status" value="1"/>
</dbReference>
<dbReference type="SUPFAM" id="SSF55718">
    <property type="entry name" value="SCP-like"/>
    <property type="match status" value="1"/>
</dbReference>
<dbReference type="InterPro" id="IPR036527">
    <property type="entry name" value="SCP2_sterol-bd_dom_sf"/>
</dbReference>
<dbReference type="GO" id="GO:0030649">
    <property type="term" value="P:aminoglycoside antibiotic catabolic process"/>
    <property type="evidence" value="ECO:0007669"/>
    <property type="project" value="TreeGrafter"/>
</dbReference>
<dbReference type="Gene3D" id="3.30.1050.10">
    <property type="entry name" value="SCP2 sterol-binding domain"/>
    <property type="match status" value="1"/>
</dbReference>
<dbReference type="Gene3D" id="3.40.630.30">
    <property type="match status" value="2"/>
</dbReference>
<evidence type="ECO:0000256" key="1">
    <source>
        <dbReference type="SAM" id="MobiDB-lite"/>
    </source>
</evidence>
<dbReference type="AlphaFoldDB" id="A0A9W6V920"/>
<dbReference type="RefSeq" id="WP_285611333.1">
    <property type="nucleotide sequence ID" value="NZ_BSSD01000005.1"/>
</dbReference>
<dbReference type="PANTHER" id="PTHR37817">
    <property type="entry name" value="N-ACETYLTRANSFERASE EIS"/>
    <property type="match status" value="1"/>
</dbReference>
<feature type="domain" description="N-acetyltransferase" evidence="2">
    <location>
        <begin position="2"/>
        <end position="141"/>
    </location>
</feature>
<organism evidence="3 4">
    <name type="scientific">Actinokineospora globicatena</name>
    <dbReference type="NCBI Taxonomy" id="103729"/>
    <lineage>
        <taxon>Bacteria</taxon>
        <taxon>Bacillati</taxon>
        <taxon>Actinomycetota</taxon>
        <taxon>Actinomycetes</taxon>
        <taxon>Pseudonocardiales</taxon>
        <taxon>Pseudonocardiaceae</taxon>
        <taxon>Actinokineospora</taxon>
    </lineage>
</organism>
<accession>A0A9W6V920</accession>
<dbReference type="InterPro" id="IPR000182">
    <property type="entry name" value="GNAT_dom"/>
</dbReference>
<gene>
    <name evidence="3" type="ORF">Aglo03_37130</name>
</gene>
<name>A0A9W6V920_9PSEU</name>
<dbReference type="InterPro" id="IPR016181">
    <property type="entry name" value="Acyl_CoA_acyltransferase"/>
</dbReference>
<feature type="region of interest" description="Disordered" evidence="1">
    <location>
        <begin position="23"/>
        <end position="42"/>
    </location>
</feature>
<dbReference type="EMBL" id="BSSD01000005">
    <property type="protein sequence ID" value="GLW92897.1"/>
    <property type="molecule type" value="Genomic_DNA"/>
</dbReference>
<protein>
    <submittedName>
        <fullName evidence="3">UPF0256 protein</fullName>
    </submittedName>
</protein>
<proteinExistence type="predicted"/>
<dbReference type="Pfam" id="PF13530">
    <property type="entry name" value="SCP2_2"/>
    <property type="match status" value="1"/>
</dbReference>
<dbReference type="PROSITE" id="PS51186">
    <property type="entry name" value="GNAT"/>
    <property type="match status" value="1"/>
</dbReference>
<evidence type="ECO:0000313" key="3">
    <source>
        <dbReference type="EMBL" id="GLW92897.1"/>
    </source>
</evidence>
<dbReference type="GO" id="GO:0034069">
    <property type="term" value="F:aminoglycoside N-acetyltransferase activity"/>
    <property type="evidence" value="ECO:0007669"/>
    <property type="project" value="TreeGrafter"/>
</dbReference>
<dbReference type="PANTHER" id="PTHR37817:SF1">
    <property type="entry name" value="N-ACETYLTRANSFERASE EIS"/>
    <property type="match status" value="1"/>
</dbReference>
<dbReference type="InterPro" id="IPR051554">
    <property type="entry name" value="Acetyltransferase_Eis"/>
</dbReference>
<reference evidence="3" key="1">
    <citation type="submission" date="2023-02" db="EMBL/GenBank/DDBJ databases">
        <title>Actinokineospora globicatena NBRC 15670.</title>
        <authorList>
            <person name="Ichikawa N."/>
            <person name="Sato H."/>
            <person name="Tonouchi N."/>
        </authorList>
    </citation>
    <scope>NUCLEOTIDE SEQUENCE</scope>
    <source>
        <strain evidence="3">NBRC 15670</strain>
    </source>
</reference>
<evidence type="ECO:0000313" key="4">
    <source>
        <dbReference type="Proteomes" id="UP001165042"/>
    </source>
</evidence>
<dbReference type="SUPFAM" id="SSF55729">
    <property type="entry name" value="Acyl-CoA N-acyltransferases (Nat)"/>
    <property type="match status" value="1"/>
</dbReference>
<keyword evidence="4" id="KW-1185">Reference proteome</keyword>